<evidence type="ECO:0000313" key="7">
    <source>
        <dbReference type="Proteomes" id="UP000254807"/>
    </source>
</evidence>
<dbReference type="PANTHER" id="PTHR30136:SF24">
    <property type="entry name" value="HTH-TYPE TRANSCRIPTIONAL REPRESSOR ALLR"/>
    <property type="match status" value="1"/>
</dbReference>
<dbReference type="InterPro" id="IPR005471">
    <property type="entry name" value="Tscrpt_reg_IclR_N"/>
</dbReference>
<keyword evidence="1" id="KW-0805">Transcription regulation</keyword>
<feature type="domain" description="HTH iclR-type" evidence="4">
    <location>
        <begin position="8"/>
        <end position="68"/>
    </location>
</feature>
<dbReference type="InterPro" id="IPR014757">
    <property type="entry name" value="Tscrpt_reg_IclR_C"/>
</dbReference>
<sequence>MNKENDLIKSVDNAFTLLDLLSEQGALGISEVTRLSGLAKTTVFRILKTLEYRGIVIQIEDDIYTLSYKILKYHPKPLNEQQLIKIAKPYMQNFSQKTGETINLSILYRDEIYIIHSESGESYMLQSSLAPVTDLYCSSMGKIFLSEMSPTELEKYYQKRLVKRTINTIIDYSNFCEEQKKIKEKQVAFDHEEYEYGLTCMATGLYQNGELVAALGCSGPTTRLGFKGLSQLEDELKKSGEIINQLLEV</sequence>
<reference evidence="6 7" key="1">
    <citation type="submission" date="2018-06" db="EMBL/GenBank/DDBJ databases">
        <authorList>
            <consortium name="Pathogen Informatics"/>
            <person name="Doyle S."/>
        </authorList>
    </citation>
    <scope>NUCLEOTIDE SEQUENCE [LARGE SCALE GENOMIC DNA]</scope>
    <source>
        <strain evidence="6 7">NCTC12360</strain>
    </source>
</reference>
<accession>A0A376H2N7</accession>
<dbReference type="SUPFAM" id="SSF46785">
    <property type="entry name" value="Winged helix' DNA-binding domain"/>
    <property type="match status" value="1"/>
</dbReference>
<dbReference type="Gene3D" id="3.30.450.40">
    <property type="match status" value="1"/>
</dbReference>
<evidence type="ECO:0000256" key="1">
    <source>
        <dbReference type="ARBA" id="ARBA00023015"/>
    </source>
</evidence>
<dbReference type="GO" id="GO:0003700">
    <property type="term" value="F:DNA-binding transcription factor activity"/>
    <property type="evidence" value="ECO:0007669"/>
    <property type="project" value="TreeGrafter"/>
</dbReference>
<dbReference type="RefSeq" id="WP_060814992.1">
    <property type="nucleotide sequence ID" value="NZ_JARPZL010000024.1"/>
</dbReference>
<name>A0A376H2N7_ENTGA</name>
<dbReference type="InterPro" id="IPR036390">
    <property type="entry name" value="WH_DNA-bd_sf"/>
</dbReference>
<dbReference type="OrthoDB" id="9791752at2"/>
<protein>
    <submittedName>
        <fullName evidence="6">IclR transcriptional regulator</fullName>
    </submittedName>
</protein>
<dbReference type="InterPro" id="IPR050707">
    <property type="entry name" value="HTH_MetabolicPath_Reg"/>
</dbReference>
<dbReference type="InterPro" id="IPR029016">
    <property type="entry name" value="GAF-like_dom_sf"/>
</dbReference>
<keyword evidence="3" id="KW-0804">Transcription</keyword>
<dbReference type="AlphaFoldDB" id="A0A376H2N7"/>
<evidence type="ECO:0000313" key="6">
    <source>
        <dbReference type="EMBL" id="STD83075.1"/>
    </source>
</evidence>
<evidence type="ECO:0000256" key="2">
    <source>
        <dbReference type="ARBA" id="ARBA00023125"/>
    </source>
</evidence>
<dbReference type="Pfam" id="PF01614">
    <property type="entry name" value="IclR_C"/>
    <property type="match status" value="1"/>
</dbReference>
<dbReference type="PROSITE" id="PS51078">
    <property type="entry name" value="ICLR_ED"/>
    <property type="match status" value="1"/>
</dbReference>
<dbReference type="Proteomes" id="UP000254807">
    <property type="component" value="Unassembled WGS sequence"/>
</dbReference>
<keyword evidence="2" id="KW-0238">DNA-binding</keyword>
<gene>
    <name evidence="6" type="primary">yiaJ</name>
    <name evidence="6" type="ORF">NCTC12360_01535</name>
</gene>
<dbReference type="GO" id="GO:0045892">
    <property type="term" value="P:negative regulation of DNA-templated transcription"/>
    <property type="evidence" value="ECO:0007669"/>
    <property type="project" value="TreeGrafter"/>
</dbReference>
<evidence type="ECO:0000256" key="3">
    <source>
        <dbReference type="ARBA" id="ARBA00023163"/>
    </source>
</evidence>
<dbReference type="PANTHER" id="PTHR30136">
    <property type="entry name" value="HELIX-TURN-HELIX TRANSCRIPTIONAL REGULATOR, ICLR FAMILY"/>
    <property type="match status" value="1"/>
</dbReference>
<dbReference type="SUPFAM" id="SSF55781">
    <property type="entry name" value="GAF domain-like"/>
    <property type="match status" value="1"/>
</dbReference>
<dbReference type="InterPro" id="IPR036388">
    <property type="entry name" value="WH-like_DNA-bd_sf"/>
</dbReference>
<dbReference type="PROSITE" id="PS51077">
    <property type="entry name" value="HTH_ICLR"/>
    <property type="match status" value="1"/>
</dbReference>
<evidence type="ECO:0000259" key="5">
    <source>
        <dbReference type="PROSITE" id="PS51078"/>
    </source>
</evidence>
<dbReference type="Gene3D" id="1.10.10.10">
    <property type="entry name" value="Winged helix-like DNA-binding domain superfamily/Winged helix DNA-binding domain"/>
    <property type="match status" value="1"/>
</dbReference>
<keyword evidence="7" id="KW-1185">Reference proteome</keyword>
<evidence type="ECO:0000259" key="4">
    <source>
        <dbReference type="PROSITE" id="PS51077"/>
    </source>
</evidence>
<dbReference type="GO" id="GO:0003677">
    <property type="term" value="F:DNA binding"/>
    <property type="evidence" value="ECO:0007669"/>
    <property type="project" value="UniProtKB-KW"/>
</dbReference>
<proteinExistence type="predicted"/>
<feature type="domain" description="IclR-ED" evidence="5">
    <location>
        <begin position="69"/>
        <end position="249"/>
    </location>
</feature>
<dbReference type="EMBL" id="UFYW01000001">
    <property type="protein sequence ID" value="STD83075.1"/>
    <property type="molecule type" value="Genomic_DNA"/>
</dbReference>
<dbReference type="Pfam" id="PF09339">
    <property type="entry name" value="HTH_IclR"/>
    <property type="match status" value="1"/>
</dbReference>
<dbReference type="SMART" id="SM00346">
    <property type="entry name" value="HTH_ICLR"/>
    <property type="match status" value="1"/>
</dbReference>
<organism evidence="6 7">
    <name type="scientific">Enterococcus gallinarum</name>
    <dbReference type="NCBI Taxonomy" id="1353"/>
    <lineage>
        <taxon>Bacteria</taxon>
        <taxon>Bacillati</taxon>
        <taxon>Bacillota</taxon>
        <taxon>Bacilli</taxon>
        <taxon>Lactobacillales</taxon>
        <taxon>Enterococcaceae</taxon>
        <taxon>Enterococcus</taxon>
    </lineage>
</organism>